<dbReference type="EMBL" id="JAGTIS010000003">
    <property type="protein sequence ID" value="MBT8766303.1"/>
    <property type="molecule type" value="Genomic_DNA"/>
</dbReference>
<reference evidence="1 2" key="1">
    <citation type="submission" date="2021-04" db="EMBL/GenBank/DDBJ databases">
        <title>Pseudomonas boanensis sp. nov., a bacterium isolated from river water used for household purposes in Boane District, Mozambique.</title>
        <authorList>
            <person name="Nicklasson M."/>
            <person name="Martin-Rodriguez A.J."/>
            <person name="Thorell K."/>
            <person name="Neves L."/>
            <person name="Mussagy A."/>
            <person name="Rydberg H.A."/>
            <person name="Hernroth B."/>
            <person name="Svensson-Stadler L."/>
            <person name="Sjoling A."/>
        </authorList>
    </citation>
    <scope>NUCLEOTIDE SEQUENCE [LARGE SCALE GENOMIC DNA]</scope>
    <source>
        <strain evidence="1 2">DB1</strain>
    </source>
</reference>
<keyword evidence="2" id="KW-1185">Reference proteome</keyword>
<gene>
    <name evidence="1" type="ORF">J7302_09180</name>
</gene>
<accession>A0ABS5XF37</accession>
<dbReference type="RefSeq" id="WP_215372946.1">
    <property type="nucleotide sequence ID" value="NZ_JAGTIS010000003.1"/>
</dbReference>
<organism evidence="1 2">
    <name type="scientific">Metapseudomonas boanensis</name>
    <dbReference type="NCBI Taxonomy" id="2822138"/>
    <lineage>
        <taxon>Bacteria</taxon>
        <taxon>Pseudomonadati</taxon>
        <taxon>Pseudomonadota</taxon>
        <taxon>Gammaproteobacteria</taxon>
        <taxon>Pseudomonadales</taxon>
        <taxon>Pseudomonadaceae</taxon>
        <taxon>Metapseudomonas</taxon>
    </lineage>
</organism>
<sequence length="211" mass="23810">MPLQNRVDPRGRLQAVKERGTFMGNRGRLHNAGQRIVSQWKIRPWITCALSFKGLKRELMAPNSYTELFFLDEPTAYAAGHRPCAECRRPAYKLFKEAWARAFPLQQDLSAKAIDNLLHAARLNDDGSQRTWNATLAELPEGVMIEHAGECTLLWQGHQWLWSFAGYTPLQSAIPAEQEVTVLTPEPIARLFAAGLAKTLMVHSSIDPRSF</sequence>
<dbReference type="Proteomes" id="UP001519667">
    <property type="component" value="Unassembled WGS sequence"/>
</dbReference>
<evidence type="ECO:0000313" key="1">
    <source>
        <dbReference type="EMBL" id="MBT8766303.1"/>
    </source>
</evidence>
<evidence type="ECO:0000313" key="2">
    <source>
        <dbReference type="Proteomes" id="UP001519667"/>
    </source>
</evidence>
<protein>
    <submittedName>
        <fullName evidence="1">Uncharacterized protein</fullName>
    </submittedName>
</protein>
<comment type="caution">
    <text evidence="1">The sequence shown here is derived from an EMBL/GenBank/DDBJ whole genome shotgun (WGS) entry which is preliminary data.</text>
</comment>
<proteinExistence type="predicted"/>
<name>A0ABS5XF37_9GAMM</name>